<dbReference type="Gene3D" id="1.20.1280.50">
    <property type="match status" value="1"/>
</dbReference>
<feature type="domain" description="F-box" evidence="1">
    <location>
        <begin position="19"/>
        <end position="57"/>
    </location>
</feature>
<keyword evidence="4" id="KW-1185">Reference proteome</keyword>
<reference evidence="3" key="1">
    <citation type="submission" date="2023-04" db="EMBL/GenBank/DDBJ databases">
        <authorList>
            <person name="Vijverberg K."/>
            <person name="Xiong W."/>
            <person name="Schranz E."/>
        </authorList>
    </citation>
    <scope>NUCLEOTIDE SEQUENCE</scope>
</reference>
<evidence type="ECO:0000259" key="2">
    <source>
        <dbReference type="Pfam" id="PF24758"/>
    </source>
</evidence>
<feature type="domain" description="F-box/LRR-repeat protein 15/At3g58940/PEG3-like LRR" evidence="2">
    <location>
        <begin position="108"/>
        <end position="346"/>
    </location>
</feature>
<dbReference type="InterPro" id="IPR036047">
    <property type="entry name" value="F-box-like_dom_sf"/>
</dbReference>
<dbReference type="Proteomes" id="UP001177003">
    <property type="component" value="Chromosome 5"/>
</dbReference>
<dbReference type="InterPro" id="IPR055411">
    <property type="entry name" value="LRR_FXL15/At3g58940/PEG3-like"/>
</dbReference>
<dbReference type="Pfam" id="PF24758">
    <property type="entry name" value="LRR_At5g56370"/>
    <property type="match status" value="1"/>
</dbReference>
<dbReference type="SUPFAM" id="SSF52047">
    <property type="entry name" value="RNI-like"/>
    <property type="match status" value="1"/>
</dbReference>
<dbReference type="InterPro" id="IPR032675">
    <property type="entry name" value="LRR_dom_sf"/>
</dbReference>
<dbReference type="AlphaFoldDB" id="A0AA36E8N2"/>
<accession>A0AA36E8N2</accession>
<evidence type="ECO:0000313" key="4">
    <source>
        <dbReference type="Proteomes" id="UP001177003"/>
    </source>
</evidence>
<gene>
    <name evidence="3" type="ORF">LSALG_LOCUS24756</name>
</gene>
<evidence type="ECO:0000313" key="3">
    <source>
        <dbReference type="EMBL" id="CAI9285280.1"/>
    </source>
</evidence>
<evidence type="ECO:0000259" key="1">
    <source>
        <dbReference type="Pfam" id="PF00646"/>
    </source>
</evidence>
<sequence>MKKSERPKASKREDGVDFISNMPDSILLLILSLLSFTEEVIQTSILSKRWRYLWTSIPSVDLFYRFNGDDEFKKDGFKEFVYWVLANRSVDLDCFRLGCFDHYTLSTVRRWIHMAVTKNVKQLHLMFYPEEETDHVEIPHCLMTCCSLEILGLNLSYRGLRLTNIIGFPALRHLRLTYVDFLGGTDVVKGFLESFPLLESLILISCFMNEFDLLYISCPKLKSLRIENENDELMCDSIKICCPKLVDLELRGLLANNFFVECLDSLNKAEIEPKLMGNITSVLLPGISHVEHLWIDLYFFSQCIYASRDSVLPNLKTLVLTTGIDAFTMDELIQILKCYPKVESLKLIVKEEFYGSEEWELHEGEARRLMTPDVKRVEFFEFKGERPKIDIDWDEVTFMEMVFSWGTKSQVLLV</sequence>
<proteinExistence type="predicted"/>
<dbReference type="PANTHER" id="PTHR34223">
    <property type="entry name" value="OS11G0201299 PROTEIN"/>
    <property type="match status" value="1"/>
</dbReference>
<organism evidence="3 4">
    <name type="scientific">Lactuca saligna</name>
    <name type="common">Willowleaf lettuce</name>
    <dbReference type="NCBI Taxonomy" id="75948"/>
    <lineage>
        <taxon>Eukaryota</taxon>
        <taxon>Viridiplantae</taxon>
        <taxon>Streptophyta</taxon>
        <taxon>Embryophyta</taxon>
        <taxon>Tracheophyta</taxon>
        <taxon>Spermatophyta</taxon>
        <taxon>Magnoliopsida</taxon>
        <taxon>eudicotyledons</taxon>
        <taxon>Gunneridae</taxon>
        <taxon>Pentapetalae</taxon>
        <taxon>asterids</taxon>
        <taxon>campanulids</taxon>
        <taxon>Asterales</taxon>
        <taxon>Asteraceae</taxon>
        <taxon>Cichorioideae</taxon>
        <taxon>Cichorieae</taxon>
        <taxon>Lactucinae</taxon>
        <taxon>Lactuca</taxon>
    </lineage>
</organism>
<dbReference type="InterPro" id="IPR001810">
    <property type="entry name" value="F-box_dom"/>
</dbReference>
<dbReference type="SUPFAM" id="SSF81383">
    <property type="entry name" value="F-box domain"/>
    <property type="match status" value="1"/>
</dbReference>
<dbReference type="Pfam" id="PF00646">
    <property type="entry name" value="F-box"/>
    <property type="match status" value="1"/>
</dbReference>
<name>A0AA36E8N2_LACSI</name>
<evidence type="ECO:0008006" key="5">
    <source>
        <dbReference type="Google" id="ProtNLM"/>
    </source>
</evidence>
<dbReference type="Gene3D" id="3.80.10.10">
    <property type="entry name" value="Ribonuclease Inhibitor"/>
    <property type="match status" value="1"/>
</dbReference>
<dbReference type="InterPro" id="IPR053197">
    <property type="entry name" value="F-box_SCFL_complex_component"/>
</dbReference>
<protein>
    <recommendedName>
        <fullName evidence="5">F-box domain-containing protein</fullName>
    </recommendedName>
</protein>
<dbReference type="PANTHER" id="PTHR34223:SF51">
    <property type="entry name" value="OS06G0556300 PROTEIN"/>
    <property type="match status" value="1"/>
</dbReference>
<dbReference type="EMBL" id="OX465081">
    <property type="protein sequence ID" value="CAI9285280.1"/>
    <property type="molecule type" value="Genomic_DNA"/>
</dbReference>